<reference evidence="1 2" key="1">
    <citation type="submission" date="2019-08" db="EMBL/GenBank/DDBJ databases">
        <title>Bacillus genomes from the desert of Cuatro Cienegas, Coahuila.</title>
        <authorList>
            <person name="Olmedo-Alvarez G."/>
        </authorList>
    </citation>
    <scope>NUCLEOTIDE SEQUENCE [LARGE SCALE GENOMIC DNA]</scope>
    <source>
        <strain evidence="1 2">CH40_1T</strain>
    </source>
</reference>
<accession>A0A5D4K5E6</accession>
<organism evidence="1 2">
    <name type="scientific">Rossellomorea vietnamensis</name>
    <dbReference type="NCBI Taxonomy" id="218284"/>
    <lineage>
        <taxon>Bacteria</taxon>
        <taxon>Bacillati</taxon>
        <taxon>Bacillota</taxon>
        <taxon>Bacilli</taxon>
        <taxon>Bacillales</taxon>
        <taxon>Bacillaceae</taxon>
        <taxon>Rossellomorea</taxon>
    </lineage>
</organism>
<dbReference type="RefSeq" id="WP_148948844.1">
    <property type="nucleotide sequence ID" value="NZ_VTEH01000030.1"/>
</dbReference>
<dbReference type="EMBL" id="VTEH01000030">
    <property type="protein sequence ID" value="TYR72597.1"/>
    <property type="molecule type" value="Genomic_DNA"/>
</dbReference>
<gene>
    <name evidence="1" type="ORF">FZC79_22230</name>
</gene>
<protein>
    <submittedName>
        <fullName evidence="1">Uncharacterized protein</fullName>
    </submittedName>
</protein>
<evidence type="ECO:0000313" key="1">
    <source>
        <dbReference type="EMBL" id="TYR72597.1"/>
    </source>
</evidence>
<dbReference type="AlphaFoldDB" id="A0A5D4K5E6"/>
<name>A0A5D4K5E6_9BACI</name>
<comment type="caution">
    <text evidence="1">The sequence shown here is derived from an EMBL/GenBank/DDBJ whole genome shotgun (WGS) entry which is preliminary data.</text>
</comment>
<evidence type="ECO:0000313" key="2">
    <source>
        <dbReference type="Proteomes" id="UP000323317"/>
    </source>
</evidence>
<dbReference type="Proteomes" id="UP000323317">
    <property type="component" value="Unassembled WGS sequence"/>
</dbReference>
<sequence>MQTNGMARGYMVRVMKGEDFLKHVAETIERQLKEWDVTYVVILMKLKDYEMVIRNGNQENQVVLTEQEIQLLQNTGLYQLDNRIWRDLINQGLVIHKGYGNYLSTVL</sequence>
<proteinExistence type="predicted"/>